<reference evidence="5 6" key="1">
    <citation type="submission" date="2019-06" db="EMBL/GenBank/DDBJ databases">
        <title>A novel bacterium of genus Marinomonas, isolated from coastal sand.</title>
        <authorList>
            <person name="Huang H."/>
            <person name="Mo K."/>
            <person name="Hu Y."/>
        </authorList>
    </citation>
    <scope>NUCLEOTIDE SEQUENCE [LARGE SCALE GENOMIC DNA]</scope>
    <source>
        <strain evidence="5 6">HB171799</strain>
    </source>
</reference>
<dbReference type="SUPFAM" id="SSF53335">
    <property type="entry name" value="S-adenosyl-L-methionine-dependent methyltransferases"/>
    <property type="match status" value="1"/>
</dbReference>
<accession>A0A501X2F2</accession>
<dbReference type="EMBL" id="VFRR01000004">
    <property type="protein sequence ID" value="TPE54658.1"/>
    <property type="molecule type" value="Genomic_DNA"/>
</dbReference>
<evidence type="ECO:0000256" key="1">
    <source>
        <dbReference type="ARBA" id="ARBA00022884"/>
    </source>
</evidence>
<evidence type="ECO:0000256" key="3">
    <source>
        <dbReference type="PROSITE-ProRule" id="PRU00182"/>
    </source>
</evidence>
<dbReference type="InterPro" id="IPR002942">
    <property type="entry name" value="S4_RNA-bd"/>
</dbReference>
<dbReference type="PIRSF" id="PIRSF005578">
    <property type="entry name" value="TlyA"/>
    <property type="match status" value="1"/>
</dbReference>
<dbReference type="RefSeq" id="WP_140587240.1">
    <property type="nucleotide sequence ID" value="NZ_VFRR01000004.1"/>
</dbReference>
<dbReference type="GO" id="GO:0032259">
    <property type="term" value="P:methylation"/>
    <property type="evidence" value="ECO:0007669"/>
    <property type="project" value="UniProtKB-KW"/>
</dbReference>
<dbReference type="AlphaFoldDB" id="A0A501X2F2"/>
<proteinExistence type="inferred from homology"/>
<keyword evidence="5" id="KW-0808">Transferase</keyword>
<dbReference type="SUPFAM" id="SSF55174">
    <property type="entry name" value="Alpha-L RNA-binding motif"/>
    <property type="match status" value="1"/>
</dbReference>
<dbReference type="PANTHER" id="PTHR32319">
    <property type="entry name" value="BACTERIAL HEMOLYSIN-LIKE PROTEIN"/>
    <property type="match status" value="1"/>
</dbReference>
<dbReference type="GO" id="GO:0003723">
    <property type="term" value="F:RNA binding"/>
    <property type="evidence" value="ECO:0007669"/>
    <property type="project" value="UniProtKB-KW"/>
</dbReference>
<dbReference type="Gene3D" id="3.10.290.10">
    <property type="entry name" value="RNA-binding S4 domain"/>
    <property type="match status" value="1"/>
</dbReference>
<keyword evidence="6" id="KW-1185">Reference proteome</keyword>
<organism evidence="5 6">
    <name type="scientific">Maribrevibacterium harenarium</name>
    <dbReference type="NCBI Taxonomy" id="2589817"/>
    <lineage>
        <taxon>Bacteria</taxon>
        <taxon>Pseudomonadati</taxon>
        <taxon>Pseudomonadota</taxon>
        <taxon>Gammaproteobacteria</taxon>
        <taxon>Oceanospirillales</taxon>
        <taxon>Oceanospirillaceae</taxon>
        <taxon>Maribrevibacterium</taxon>
    </lineage>
</organism>
<dbReference type="PROSITE" id="PS50889">
    <property type="entry name" value="S4"/>
    <property type="match status" value="1"/>
</dbReference>
<gene>
    <name evidence="5" type="ORF">FJM67_03250</name>
</gene>
<dbReference type="InterPro" id="IPR036986">
    <property type="entry name" value="S4_RNA-bd_sf"/>
</dbReference>
<dbReference type="InterPro" id="IPR047048">
    <property type="entry name" value="TlyA"/>
</dbReference>
<evidence type="ECO:0000313" key="5">
    <source>
        <dbReference type="EMBL" id="TPE54658.1"/>
    </source>
</evidence>
<evidence type="ECO:0000313" key="6">
    <source>
        <dbReference type="Proteomes" id="UP000315901"/>
    </source>
</evidence>
<dbReference type="NCBIfam" id="TIGR00478">
    <property type="entry name" value="tly"/>
    <property type="match status" value="1"/>
</dbReference>
<dbReference type="InterPro" id="IPR029063">
    <property type="entry name" value="SAM-dependent_MTases_sf"/>
</dbReference>
<comment type="similarity">
    <text evidence="2">Belongs to the TlyA family.</text>
</comment>
<evidence type="ECO:0000256" key="2">
    <source>
        <dbReference type="ARBA" id="ARBA00029460"/>
    </source>
</evidence>
<evidence type="ECO:0000259" key="4">
    <source>
        <dbReference type="SMART" id="SM00363"/>
    </source>
</evidence>
<dbReference type="Gene3D" id="3.40.50.150">
    <property type="entry name" value="Vaccinia Virus protein VP39"/>
    <property type="match status" value="1"/>
</dbReference>
<dbReference type="CDD" id="cd00165">
    <property type="entry name" value="S4"/>
    <property type="match status" value="1"/>
</dbReference>
<protein>
    <submittedName>
        <fullName evidence="5">TlyA family RNA methyltransferase</fullName>
    </submittedName>
</protein>
<dbReference type="InterPro" id="IPR004538">
    <property type="entry name" value="Hemolysin_A/TlyA"/>
</dbReference>
<dbReference type="SMART" id="SM00363">
    <property type="entry name" value="S4"/>
    <property type="match status" value="1"/>
</dbReference>
<dbReference type="GO" id="GO:0008168">
    <property type="term" value="F:methyltransferase activity"/>
    <property type="evidence" value="ECO:0007669"/>
    <property type="project" value="UniProtKB-KW"/>
</dbReference>
<dbReference type="OrthoDB" id="9784736at2"/>
<dbReference type="PANTHER" id="PTHR32319:SF0">
    <property type="entry name" value="BACTERIAL HEMOLYSIN-LIKE PROTEIN"/>
    <property type="match status" value="1"/>
</dbReference>
<keyword evidence="5" id="KW-0489">Methyltransferase</keyword>
<keyword evidence="1 3" id="KW-0694">RNA-binding</keyword>
<feature type="domain" description="RNA-binding S4" evidence="4">
    <location>
        <begin position="2"/>
        <end position="72"/>
    </location>
</feature>
<sequence>MNRIDLMLTERGIVKSRAQAQALIKQGKVSYLESGKWQVASKPSLKIPTDTELTVAFTNEDKYVSRGALKLAGALEQSGIDFTGKIILDVGQSTGGFTDCALQYGARKVVGIEVGHNQLAEQLREDSRVVCFEGMNARTLTAEDLGEHMPEYGFDAVVMDVSFISQTKILPQLPALMASGAYLITLVKPQFELGKEAIGKGGIVKDTFKIKALEQEMKDFVSELGLTIIAYNASQITGGDGNQEYLLIAQKH</sequence>
<comment type="caution">
    <text evidence="5">The sequence shown here is derived from an EMBL/GenBank/DDBJ whole genome shotgun (WGS) entry which is preliminary data.</text>
</comment>
<dbReference type="Pfam" id="PF01728">
    <property type="entry name" value="FtsJ"/>
    <property type="match status" value="1"/>
</dbReference>
<dbReference type="InterPro" id="IPR002877">
    <property type="entry name" value="RNA_MeTrfase_FtsJ_dom"/>
</dbReference>
<name>A0A501X2F2_9GAMM</name>
<dbReference type="Proteomes" id="UP000315901">
    <property type="component" value="Unassembled WGS sequence"/>
</dbReference>